<dbReference type="Gene3D" id="2.160.20.10">
    <property type="entry name" value="Single-stranded right-handed beta-helix, Pectin lyase-like"/>
    <property type="match status" value="1"/>
</dbReference>
<evidence type="ECO:0000313" key="2">
    <source>
        <dbReference type="EMBL" id="SMC14327.1"/>
    </source>
</evidence>
<sequence length="313" mass="34268">MLTLAPGSYGNCPSIPNGVTIRGADPANKPEFSKFTINRRDGITLSDIHCRYTYKSGDSDSTNKFLIQDSTNIKVLGCKFQGDFDGNGAGKGRGLRMWGANQNVLVERCEFVDWWKGLGVNGKNITIRLCDIHGIRSDGINTGSGENYLIELNYIHDFGTPGGASDHRDMIQAIGGAKGITIKDNFFDQNNGLYAQGIWSDHNSTDSDLTITDNVMIMSHTNCIAWISFSNGVVDRNQVAQWRDANGQARPDNNPGVAIPKMNMNGTLTSFMGNQAPSIIKPASSDPSNQVTNLDDKAVRAQARADDRWIHFF</sequence>
<protein>
    <recommendedName>
        <fullName evidence="1">Right handed beta helix domain-containing protein</fullName>
    </recommendedName>
</protein>
<dbReference type="InterPro" id="IPR011050">
    <property type="entry name" value="Pectin_lyase_fold/virulence"/>
</dbReference>
<dbReference type="Proteomes" id="UP000193224">
    <property type="component" value="Unassembled WGS sequence"/>
</dbReference>
<proteinExistence type="predicted"/>
<dbReference type="Pfam" id="PF13229">
    <property type="entry name" value="Beta_helix"/>
    <property type="match status" value="1"/>
</dbReference>
<organism evidence="2 3">
    <name type="scientific">Roseovarius aestuarii</name>
    <dbReference type="NCBI Taxonomy" id="475083"/>
    <lineage>
        <taxon>Bacteria</taxon>
        <taxon>Pseudomonadati</taxon>
        <taxon>Pseudomonadota</taxon>
        <taxon>Alphaproteobacteria</taxon>
        <taxon>Rhodobacterales</taxon>
        <taxon>Roseobacteraceae</taxon>
        <taxon>Roseovarius</taxon>
    </lineage>
</organism>
<dbReference type="EMBL" id="FWXB01000024">
    <property type="protein sequence ID" value="SMC14327.1"/>
    <property type="molecule type" value="Genomic_DNA"/>
</dbReference>
<evidence type="ECO:0000259" key="1">
    <source>
        <dbReference type="Pfam" id="PF13229"/>
    </source>
</evidence>
<name>A0A1X7BXF3_9RHOB</name>
<reference evidence="2 3" key="1">
    <citation type="submission" date="2017-03" db="EMBL/GenBank/DDBJ databases">
        <authorList>
            <person name="Afonso C.L."/>
            <person name="Miller P.J."/>
            <person name="Scott M.A."/>
            <person name="Spackman E."/>
            <person name="Goraichik I."/>
            <person name="Dimitrov K.M."/>
            <person name="Suarez D.L."/>
            <person name="Swayne D.E."/>
        </authorList>
    </citation>
    <scope>NUCLEOTIDE SEQUENCE [LARGE SCALE GENOMIC DNA]</scope>
    <source>
        <strain evidence="2 3">CECT 7745</strain>
    </source>
</reference>
<accession>A0A1X7BXF3</accession>
<evidence type="ECO:0000313" key="3">
    <source>
        <dbReference type="Proteomes" id="UP000193224"/>
    </source>
</evidence>
<dbReference type="InterPro" id="IPR012334">
    <property type="entry name" value="Pectin_lyas_fold"/>
</dbReference>
<dbReference type="AlphaFoldDB" id="A0A1X7BXF3"/>
<feature type="domain" description="Right handed beta helix" evidence="1">
    <location>
        <begin position="66"/>
        <end position="236"/>
    </location>
</feature>
<gene>
    <name evidence="2" type="ORF">ROA7745_04194</name>
</gene>
<dbReference type="InterPro" id="IPR039448">
    <property type="entry name" value="Beta_helix"/>
</dbReference>
<dbReference type="SUPFAM" id="SSF51126">
    <property type="entry name" value="Pectin lyase-like"/>
    <property type="match status" value="1"/>
</dbReference>
<keyword evidence="3" id="KW-1185">Reference proteome</keyword>